<gene>
    <name evidence="1" type="ORF">HW270_01230</name>
</gene>
<comment type="caution">
    <text evidence="1">The sequence shown here is derived from an EMBL/GenBank/DDBJ whole genome shotgun (WGS) entry which is preliminary data.</text>
</comment>
<accession>A0A7Y9B0C7</accession>
<sequence>MVEQVNLEAVKKDVVDAFTTGCMCSESVVTIANKHWDLGMSDDIMAIATGFPYGFGNGGNVCGAVAGATMALGKVFGRVIPGDPSYEKCIALVRELNDEVIAGFGSALCPELLEGYEFKTQERKQHCIEIVVAVIEIFAHIMERECGVKVC</sequence>
<dbReference type="NCBIfam" id="TIGR01909">
    <property type="entry name" value="C_GCAxxG_C_C"/>
    <property type="match status" value="1"/>
</dbReference>
<proteinExistence type="predicted"/>
<dbReference type="RefSeq" id="WP_009643435.1">
    <property type="nucleotide sequence ID" value="NZ_CAUTAN010000014.1"/>
</dbReference>
<dbReference type="InterPro" id="IPR010181">
    <property type="entry name" value="CGCAxxGCC_motif"/>
</dbReference>
<dbReference type="AlphaFoldDB" id="A0A7Y9B0C7"/>
<protein>
    <submittedName>
        <fullName evidence="1">C_GCAxxG_C_C family protein</fullName>
    </submittedName>
</protein>
<evidence type="ECO:0000313" key="1">
    <source>
        <dbReference type="EMBL" id="NWO22715.1"/>
    </source>
</evidence>
<organism evidence="1 2">
    <name type="scientific">Mogibacterium timidum</name>
    <dbReference type="NCBI Taxonomy" id="35519"/>
    <lineage>
        <taxon>Bacteria</taxon>
        <taxon>Bacillati</taxon>
        <taxon>Bacillota</taxon>
        <taxon>Clostridia</taxon>
        <taxon>Peptostreptococcales</taxon>
        <taxon>Anaerovoracaceae</taxon>
        <taxon>Mogibacterium</taxon>
    </lineage>
</organism>
<reference evidence="1 2" key="1">
    <citation type="submission" date="2020-06" db="EMBL/GenBank/DDBJ databases">
        <title>Mogibacterium timidum strain W9173 genomic sequence.</title>
        <authorList>
            <person name="Wade W.G."/>
            <person name="Johnston C.D."/>
            <person name="Chen T."/>
            <person name="Dewhirst F.E."/>
        </authorList>
    </citation>
    <scope>NUCLEOTIDE SEQUENCE [LARGE SCALE GENOMIC DNA]</scope>
    <source>
        <strain evidence="1 2">W9173</strain>
    </source>
</reference>
<dbReference type="Pfam" id="PF09719">
    <property type="entry name" value="C_GCAxxG_C_C"/>
    <property type="match status" value="1"/>
</dbReference>
<name>A0A7Y9B0C7_9FIRM</name>
<dbReference type="EMBL" id="JABXYR010000001">
    <property type="protein sequence ID" value="NWO22715.1"/>
    <property type="molecule type" value="Genomic_DNA"/>
</dbReference>
<dbReference type="Proteomes" id="UP000526307">
    <property type="component" value="Unassembled WGS sequence"/>
</dbReference>
<evidence type="ECO:0000313" key="2">
    <source>
        <dbReference type="Proteomes" id="UP000526307"/>
    </source>
</evidence>
<keyword evidence="2" id="KW-1185">Reference proteome</keyword>